<proteinExistence type="predicted"/>
<dbReference type="InterPro" id="IPR041700">
    <property type="entry name" value="OMP_b-brl_3"/>
</dbReference>
<organism evidence="2 3">
    <name type="scientific">Mucilaginibacter angelicae</name>
    <dbReference type="NCBI Taxonomy" id="869718"/>
    <lineage>
        <taxon>Bacteria</taxon>
        <taxon>Pseudomonadati</taxon>
        <taxon>Bacteroidota</taxon>
        <taxon>Sphingobacteriia</taxon>
        <taxon>Sphingobacteriales</taxon>
        <taxon>Sphingobacteriaceae</taxon>
        <taxon>Mucilaginibacter</taxon>
    </lineage>
</organism>
<evidence type="ECO:0000313" key="2">
    <source>
        <dbReference type="EMBL" id="MFC0513045.1"/>
    </source>
</evidence>
<evidence type="ECO:0000259" key="1">
    <source>
        <dbReference type="Pfam" id="PF14905"/>
    </source>
</evidence>
<comment type="caution">
    <text evidence="2">The sequence shown here is derived from an EMBL/GenBank/DDBJ whole genome shotgun (WGS) entry which is preliminary data.</text>
</comment>
<dbReference type="Proteomes" id="UP001589828">
    <property type="component" value="Unassembled WGS sequence"/>
</dbReference>
<evidence type="ECO:0000313" key="3">
    <source>
        <dbReference type="Proteomes" id="UP001589828"/>
    </source>
</evidence>
<protein>
    <submittedName>
        <fullName evidence="2">Outer membrane beta-barrel protein</fullName>
    </submittedName>
</protein>
<dbReference type="Pfam" id="PF14905">
    <property type="entry name" value="OMP_b-brl_3"/>
    <property type="match status" value="1"/>
</dbReference>
<accession>A0ABV6KZZ0</accession>
<dbReference type="RefSeq" id="WP_377020918.1">
    <property type="nucleotide sequence ID" value="NZ_JBHLTS010000004.1"/>
</dbReference>
<sequence>MESLKWFGQNGFGNVKFEHTQAISNDLLRDVYGDVFYFNGNTQFKLGKGWNAELNVFFQSKTQNIQFDQAGVGRVNAVVPEKFSNSLSVRLTLTDFLELFKYSVTYSILR</sequence>
<reference evidence="2 3" key="1">
    <citation type="submission" date="2024-09" db="EMBL/GenBank/DDBJ databases">
        <authorList>
            <person name="Sun Q."/>
            <person name="Mori K."/>
        </authorList>
    </citation>
    <scope>NUCLEOTIDE SEQUENCE [LARGE SCALE GENOMIC DNA]</scope>
    <source>
        <strain evidence="2 3">NCAIM B.02415</strain>
    </source>
</reference>
<gene>
    <name evidence="2" type="ORF">ACFFGT_02500</name>
</gene>
<feature type="domain" description="Outer membrane protein beta-barrel" evidence="1">
    <location>
        <begin position="4"/>
        <end position="105"/>
    </location>
</feature>
<name>A0ABV6KZZ0_9SPHI</name>
<keyword evidence="3" id="KW-1185">Reference proteome</keyword>
<dbReference type="EMBL" id="JBHLTS010000004">
    <property type="protein sequence ID" value="MFC0513045.1"/>
    <property type="molecule type" value="Genomic_DNA"/>
</dbReference>